<comment type="similarity">
    <text evidence="1 6">Belongs to the peptidase S8 family.</text>
</comment>
<evidence type="ECO:0000259" key="7">
    <source>
        <dbReference type="Pfam" id="PF00082"/>
    </source>
</evidence>
<dbReference type="CDD" id="cd04842">
    <property type="entry name" value="Peptidases_S8_Kp43_protease"/>
    <property type="match status" value="1"/>
</dbReference>
<name>A0ABY4HK29_9FLAO</name>
<protein>
    <submittedName>
        <fullName evidence="9">S8 family serine peptidase</fullName>
    </submittedName>
</protein>
<feature type="active site" description="Charge relay system" evidence="6">
    <location>
        <position position="126"/>
    </location>
</feature>
<dbReference type="NCBIfam" id="TIGR04183">
    <property type="entry name" value="Por_Secre_tail"/>
    <property type="match status" value="1"/>
</dbReference>
<evidence type="ECO:0000259" key="8">
    <source>
        <dbReference type="Pfam" id="PF18962"/>
    </source>
</evidence>
<evidence type="ECO:0000256" key="1">
    <source>
        <dbReference type="ARBA" id="ARBA00011073"/>
    </source>
</evidence>
<evidence type="ECO:0000313" key="10">
    <source>
        <dbReference type="Proteomes" id="UP000830454"/>
    </source>
</evidence>
<dbReference type="PANTHER" id="PTHR43399">
    <property type="entry name" value="SUBTILISIN-RELATED"/>
    <property type="match status" value="1"/>
</dbReference>
<dbReference type="PROSITE" id="PS51892">
    <property type="entry name" value="SUBTILASE"/>
    <property type="match status" value="1"/>
</dbReference>
<dbReference type="InterPro" id="IPR051048">
    <property type="entry name" value="Peptidase_S8/S53_subtilisin"/>
</dbReference>
<feature type="domain" description="Peptidase S8/S53" evidence="7">
    <location>
        <begin position="117"/>
        <end position="394"/>
    </location>
</feature>
<keyword evidence="4 6" id="KW-0378">Hydrolase</keyword>
<dbReference type="InterPro" id="IPR000209">
    <property type="entry name" value="Peptidase_S8/S53_dom"/>
</dbReference>
<dbReference type="InterPro" id="IPR008979">
    <property type="entry name" value="Galactose-bd-like_sf"/>
</dbReference>
<gene>
    <name evidence="9" type="ORF">LXD69_09155</name>
</gene>
<evidence type="ECO:0000256" key="4">
    <source>
        <dbReference type="ARBA" id="ARBA00022801"/>
    </source>
</evidence>
<sequence>MKKNITLLTCLLLNLISYSQTLKQRSEIVSNYDLEKLDDLKKRLTERNLRNKEIVRNKVARLGIKESFVDDKGSYYELMYFDGDFPIYYMTHNAGSAVTARVDAINTGGSEGLDLNGQNMIVGVWDGGPIRRTHLDLGSNRVVWKDNQVFSVSDEETSHAVHVAGTIISSGQNNPAAKGLAYEAQVWGNTFANDEPEIISQVSEGLILSNHSYGIPATDAPTYYLGAYISQSKEWDDIHFNAPYYQAVLSAGNDRGKAVDTKGGRDLLVGNKNSKNTIVVAAVGQVNNYTDASSVVMSSFSSWGPTDDYRIKPDISAKGVNVLSLDSDSDIDYGTKSGTSMASPAVTAVLTLFQQHYNNLYQNFMRASTLKAVMINSADEAGDFEGPDYKFGWGLINAKKGVEVITNKNNGGAIIEELNLLNGQTFTKDITYDGSSPLRITVVWTDPSGSINTGVVDQTTSRLVNDLDVRVVKGAEINYPWVLNSYFVQSGAIRDDNPYDNVESVDVLNPSGDYQIVVSHKGNLVGGSQNFSLVVSGVNQVLSTPKNDISVLGFQVYPNPLLNDVLNLKLNSRNLDGLNQVLILDMQARVVKQFLDFDIINNNVQFNVSDLVKGVYFVGINVDGKMYYEKMIKN</sequence>
<evidence type="ECO:0000256" key="3">
    <source>
        <dbReference type="ARBA" id="ARBA00022729"/>
    </source>
</evidence>
<feature type="active site" description="Charge relay system" evidence="6">
    <location>
        <position position="159"/>
    </location>
</feature>
<dbReference type="Pfam" id="PF18962">
    <property type="entry name" value="Por_Secre_tail"/>
    <property type="match status" value="1"/>
</dbReference>
<keyword evidence="10" id="KW-1185">Reference proteome</keyword>
<dbReference type="EMBL" id="CP090145">
    <property type="protein sequence ID" value="UOX32224.1"/>
    <property type="molecule type" value="Genomic_DNA"/>
</dbReference>
<dbReference type="InterPro" id="IPR023828">
    <property type="entry name" value="Peptidase_S8_Ser-AS"/>
</dbReference>
<dbReference type="SUPFAM" id="SSF49785">
    <property type="entry name" value="Galactose-binding domain-like"/>
    <property type="match status" value="1"/>
</dbReference>
<organism evidence="9 10">
    <name type="scientific">Flavobacterium sediminilitoris</name>
    <dbReference type="NCBI Taxonomy" id="2024526"/>
    <lineage>
        <taxon>Bacteria</taxon>
        <taxon>Pseudomonadati</taxon>
        <taxon>Bacteroidota</taxon>
        <taxon>Flavobacteriia</taxon>
        <taxon>Flavobacteriales</taxon>
        <taxon>Flavobacteriaceae</taxon>
        <taxon>Flavobacterium</taxon>
    </lineage>
</organism>
<dbReference type="Gene3D" id="3.40.50.200">
    <property type="entry name" value="Peptidase S8/S53 domain"/>
    <property type="match status" value="1"/>
</dbReference>
<dbReference type="Gene3D" id="2.60.120.380">
    <property type="match status" value="1"/>
</dbReference>
<dbReference type="InterPro" id="IPR036852">
    <property type="entry name" value="Peptidase_S8/S53_dom_sf"/>
</dbReference>
<feature type="active site" description="Charge relay system" evidence="6">
    <location>
        <position position="340"/>
    </location>
</feature>
<dbReference type="Proteomes" id="UP000830454">
    <property type="component" value="Chromosome"/>
</dbReference>
<dbReference type="PROSITE" id="PS00138">
    <property type="entry name" value="SUBTILASE_SER"/>
    <property type="match status" value="1"/>
</dbReference>
<reference evidence="9" key="2">
    <citation type="submission" date="2022-04" db="EMBL/GenBank/DDBJ databases">
        <title>Complete Genome Sequence of Flavobacterium sediminilitoris YSM-43, Isolated from a Tidal Sediment.</title>
        <authorList>
            <person name="Lee P.A."/>
        </authorList>
    </citation>
    <scope>NUCLEOTIDE SEQUENCE</scope>
    <source>
        <strain evidence="9">YSM-43</strain>
    </source>
</reference>
<keyword evidence="2 6" id="KW-0645">Protease</keyword>
<proteinExistence type="inferred from homology"/>
<dbReference type="InterPro" id="IPR034058">
    <property type="entry name" value="TagA/B/C/D_pept_dom"/>
</dbReference>
<evidence type="ECO:0000256" key="2">
    <source>
        <dbReference type="ARBA" id="ARBA00022670"/>
    </source>
</evidence>
<reference evidence="9" key="1">
    <citation type="submission" date="2021-12" db="EMBL/GenBank/DDBJ databases">
        <authorList>
            <person name="Cha I.-T."/>
            <person name="Lee K.-E."/>
            <person name="Park S.-J."/>
        </authorList>
    </citation>
    <scope>NUCLEOTIDE SEQUENCE</scope>
    <source>
        <strain evidence="9">YSM-43</strain>
    </source>
</reference>
<evidence type="ECO:0000256" key="5">
    <source>
        <dbReference type="ARBA" id="ARBA00022825"/>
    </source>
</evidence>
<dbReference type="PANTHER" id="PTHR43399:SF4">
    <property type="entry name" value="CELL WALL-ASSOCIATED PROTEASE"/>
    <property type="match status" value="1"/>
</dbReference>
<dbReference type="Pfam" id="PF00082">
    <property type="entry name" value="Peptidase_S8"/>
    <property type="match status" value="1"/>
</dbReference>
<accession>A0ABY4HK29</accession>
<keyword evidence="5 6" id="KW-0720">Serine protease</keyword>
<evidence type="ECO:0000313" key="9">
    <source>
        <dbReference type="EMBL" id="UOX32224.1"/>
    </source>
</evidence>
<feature type="domain" description="Secretion system C-terminal sorting" evidence="8">
    <location>
        <begin position="556"/>
        <end position="632"/>
    </location>
</feature>
<dbReference type="SUPFAM" id="SSF52743">
    <property type="entry name" value="Subtilisin-like"/>
    <property type="match status" value="1"/>
</dbReference>
<evidence type="ECO:0000256" key="6">
    <source>
        <dbReference type="PROSITE-ProRule" id="PRU01240"/>
    </source>
</evidence>
<keyword evidence="3" id="KW-0732">Signal</keyword>
<dbReference type="RefSeq" id="WP_246914761.1">
    <property type="nucleotide sequence ID" value="NZ_CP090145.1"/>
</dbReference>
<dbReference type="InterPro" id="IPR026444">
    <property type="entry name" value="Secre_tail"/>
</dbReference>